<keyword evidence="2" id="KW-0472">Membrane</keyword>
<keyword evidence="4" id="KW-0378">Hydrolase</keyword>
<reference evidence="4 5" key="1">
    <citation type="submission" date="2024-03" db="EMBL/GenBank/DDBJ databases">
        <title>Actinomycetospora sp. OC33-EN06, a novel actinomycete isolated from wild orchid (Aerides multiflora).</title>
        <authorList>
            <person name="Suriyachadkun C."/>
        </authorList>
    </citation>
    <scope>NUCLEOTIDE SEQUENCE [LARGE SCALE GENOMIC DNA]</scope>
    <source>
        <strain evidence="4 5">OC33-EN06</strain>
    </source>
</reference>
<dbReference type="EMBL" id="JBBEGL010000004">
    <property type="protein sequence ID" value="MEJ2888053.1"/>
    <property type="molecule type" value="Genomic_DNA"/>
</dbReference>
<keyword evidence="2" id="KW-1133">Transmembrane helix</keyword>
<evidence type="ECO:0000313" key="4">
    <source>
        <dbReference type="EMBL" id="MEJ2888053.1"/>
    </source>
</evidence>
<dbReference type="Proteomes" id="UP001370100">
    <property type="component" value="Unassembled WGS sequence"/>
</dbReference>
<feature type="transmembrane region" description="Helical" evidence="2">
    <location>
        <begin position="94"/>
        <end position="118"/>
    </location>
</feature>
<evidence type="ECO:0000256" key="2">
    <source>
        <dbReference type="SAM" id="Phobius"/>
    </source>
</evidence>
<evidence type="ECO:0000313" key="5">
    <source>
        <dbReference type="Proteomes" id="UP001370100"/>
    </source>
</evidence>
<keyword evidence="4" id="KW-0255">Endonuclease</keyword>
<feature type="transmembrane region" description="Helical" evidence="2">
    <location>
        <begin position="59"/>
        <end position="82"/>
    </location>
</feature>
<feature type="compositionally biased region" description="Basic and acidic residues" evidence="1">
    <location>
        <begin position="7"/>
        <end position="16"/>
    </location>
</feature>
<dbReference type="SUPFAM" id="SSF56219">
    <property type="entry name" value="DNase I-like"/>
    <property type="match status" value="1"/>
</dbReference>
<evidence type="ECO:0000256" key="1">
    <source>
        <dbReference type="SAM" id="MobiDB-lite"/>
    </source>
</evidence>
<comment type="caution">
    <text evidence="4">The sequence shown here is derived from an EMBL/GenBank/DDBJ whole genome shotgun (WGS) entry which is preliminary data.</text>
</comment>
<keyword evidence="2" id="KW-0812">Transmembrane</keyword>
<keyword evidence="5" id="KW-1185">Reference proteome</keyword>
<dbReference type="Gene3D" id="3.60.10.10">
    <property type="entry name" value="Endonuclease/exonuclease/phosphatase"/>
    <property type="match status" value="1"/>
</dbReference>
<feature type="region of interest" description="Disordered" evidence="1">
    <location>
        <begin position="1"/>
        <end position="22"/>
    </location>
</feature>
<accession>A0ABU8N8N6</accession>
<dbReference type="RefSeq" id="WP_337714544.1">
    <property type="nucleotide sequence ID" value="NZ_JBBEGL010000004.1"/>
</dbReference>
<name>A0ABU8N8N6_9PSEU</name>
<dbReference type="InterPro" id="IPR005135">
    <property type="entry name" value="Endo/exonuclease/phosphatase"/>
</dbReference>
<keyword evidence="4" id="KW-0540">Nuclease</keyword>
<evidence type="ECO:0000259" key="3">
    <source>
        <dbReference type="Pfam" id="PF03372"/>
    </source>
</evidence>
<feature type="domain" description="Endonuclease/exonuclease/phosphatase" evidence="3">
    <location>
        <begin position="137"/>
        <end position="347"/>
    </location>
</feature>
<dbReference type="Pfam" id="PF03372">
    <property type="entry name" value="Exo_endo_phos"/>
    <property type="match status" value="1"/>
</dbReference>
<organism evidence="4 5">
    <name type="scientific">Actinomycetospora aeridis</name>
    <dbReference type="NCBI Taxonomy" id="3129231"/>
    <lineage>
        <taxon>Bacteria</taxon>
        <taxon>Bacillati</taxon>
        <taxon>Actinomycetota</taxon>
        <taxon>Actinomycetes</taxon>
        <taxon>Pseudonocardiales</taxon>
        <taxon>Pseudonocardiaceae</taxon>
        <taxon>Actinomycetospora</taxon>
    </lineage>
</organism>
<gene>
    <name evidence="4" type="ORF">WCD41_16445</name>
</gene>
<dbReference type="GO" id="GO:0004519">
    <property type="term" value="F:endonuclease activity"/>
    <property type="evidence" value="ECO:0007669"/>
    <property type="project" value="UniProtKB-KW"/>
</dbReference>
<sequence>MPSRVPDLVRRDRDPAPEAPPRSRARRAAAVVGRVVVPVVLAFLVLLPDLVGLDRHLPFTVFAAVRPALTVAAGTVVVLLVLRRLVRRLLGRRPGTAAGAVGLAAVAVVVAVAAAIVVPRAVPAAAPPAGGTPLTVLSFNAFEGKADAAVLAGVVRRERPDLVILPEAGERFRGRMAALLPEYRSWTNVPPRTADVRGITVLAAPRAGDVTARTISDAPGTPTDTRYPWAEVTGGILGPVRLGAVHVVSIMPGWVAYWPGELALLQRWCAGGPALVVGDFNATPDHSAFRAGAQGCTDAATERGESLTGTWYAGVPRSVGAQIDHVLTRGGPQARDVAVIDIPGSDHRALLARLTLP</sequence>
<proteinExistence type="predicted"/>
<feature type="transmembrane region" description="Helical" evidence="2">
    <location>
        <begin position="28"/>
        <end position="47"/>
    </location>
</feature>
<dbReference type="InterPro" id="IPR036691">
    <property type="entry name" value="Endo/exonu/phosph_ase_sf"/>
</dbReference>
<protein>
    <submittedName>
        <fullName evidence="4">Endonuclease/exonuclease/phosphatase family protein</fullName>
    </submittedName>
</protein>